<evidence type="ECO:0000313" key="1">
    <source>
        <dbReference type="EMBL" id="EEE42647.1"/>
    </source>
</evidence>
<evidence type="ECO:0000313" key="2">
    <source>
        <dbReference type="Proteomes" id="UP000003489"/>
    </source>
</evidence>
<comment type="caution">
    <text evidence="1">The sequence shown here is derived from an EMBL/GenBank/DDBJ whole genome shotgun (WGS) entry which is preliminary data.</text>
</comment>
<name>B9AGQ7_METSM</name>
<dbReference type="RefSeq" id="WP_004036690.1">
    <property type="nucleotide sequence ID" value="NZ_DS996913.1"/>
</dbReference>
<sequence length="55" mass="6475">MHLKKYIFNLNETLDPHKSSAEFCIIVFLSILYANYILEEPVHPEGLNFQNHKKS</sequence>
<reference evidence="1 2" key="2">
    <citation type="submission" date="2008-11" db="EMBL/GenBank/DDBJ databases">
        <title>Draft genome sequence of Methanobrevibacter smithii (DSM 2375).</title>
        <authorList>
            <person name="Sudarsanam P."/>
            <person name="Ley R."/>
            <person name="Guruge J."/>
            <person name="Turnbaugh P.J."/>
            <person name="Mahowald M."/>
            <person name="Liep D."/>
            <person name="Gordon J."/>
        </authorList>
    </citation>
    <scope>NUCLEOTIDE SEQUENCE [LARGE SCALE GENOMIC DNA]</scope>
    <source>
        <strain evidence="1 2">DSM 2375</strain>
    </source>
</reference>
<gene>
    <name evidence="1" type="ORF">METSMIALI_01565</name>
</gene>
<protein>
    <submittedName>
        <fullName evidence="1">Uncharacterized protein</fullName>
    </submittedName>
</protein>
<dbReference type="HOGENOM" id="CLU_3021037_0_0_2"/>
<organism evidence="1 2">
    <name type="scientific">Methanobrevibacter smithii DSM 2375</name>
    <dbReference type="NCBI Taxonomy" id="483214"/>
    <lineage>
        <taxon>Archaea</taxon>
        <taxon>Methanobacteriati</taxon>
        <taxon>Methanobacteriota</taxon>
        <taxon>Methanomada group</taxon>
        <taxon>Methanobacteria</taxon>
        <taxon>Methanobacteriales</taxon>
        <taxon>Methanobacteriaceae</taxon>
        <taxon>Methanobrevibacter</taxon>
    </lineage>
</organism>
<dbReference type="Proteomes" id="UP000003489">
    <property type="component" value="Unassembled WGS sequence"/>
</dbReference>
<dbReference type="EMBL" id="ABYW01000018">
    <property type="protein sequence ID" value="EEE42647.1"/>
    <property type="molecule type" value="Genomic_DNA"/>
</dbReference>
<dbReference type="AlphaFoldDB" id="B9AGQ7"/>
<reference evidence="1 2" key="1">
    <citation type="submission" date="2008-10" db="EMBL/GenBank/DDBJ databases">
        <authorList>
            <person name="Fulton L."/>
            <person name="Clifton S."/>
            <person name="Fulton B."/>
            <person name="Xu J."/>
            <person name="Minx P."/>
            <person name="Pepin K.H."/>
            <person name="Johnson M."/>
            <person name="Bhonagiri V."/>
            <person name="Nash W.E."/>
            <person name="Mardis E.R."/>
            <person name="Wilson R.K."/>
        </authorList>
    </citation>
    <scope>NUCLEOTIDE SEQUENCE [LARGE SCALE GENOMIC DNA]</scope>
    <source>
        <strain evidence="1 2">DSM 2375</strain>
    </source>
</reference>
<accession>B9AGQ7</accession>
<proteinExistence type="predicted"/>
<dbReference type="PATRIC" id="fig|483214.13.peg.1501"/>